<dbReference type="EMBL" id="CP046457">
    <property type="protein sequence ID" value="QGT99423.1"/>
    <property type="molecule type" value="Genomic_DNA"/>
</dbReference>
<evidence type="ECO:0000313" key="10">
    <source>
        <dbReference type="Proteomes" id="UP000426444"/>
    </source>
</evidence>
<dbReference type="InterPro" id="IPR007182">
    <property type="entry name" value="MnhB"/>
</dbReference>
<dbReference type="PANTHER" id="PTHR33932:SF4">
    <property type="entry name" value="NA(+)_H(+) ANTIPORTER SUBUNIT B"/>
    <property type="match status" value="1"/>
</dbReference>
<keyword evidence="4 7" id="KW-0812">Transmembrane</keyword>
<comment type="subcellular location">
    <subcellularLocation>
        <location evidence="1">Cell membrane</location>
        <topology evidence="1">Multi-pass membrane protein</topology>
    </subcellularLocation>
</comment>
<evidence type="ECO:0000256" key="3">
    <source>
        <dbReference type="ARBA" id="ARBA00022475"/>
    </source>
</evidence>
<evidence type="ECO:0000256" key="5">
    <source>
        <dbReference type="ARBA" id="ARBA00022989"/>
    </source>
</evidence>
<dbReference type="KEGG" id="salq:SYNTR_0830"/>
<protein>
    <submittedName>
        <fullName evidence="9">Na(+) H(+) antiporter subunit B</fullName>
    </submittedName>
</protein>
<evidence type="ECO:0000256" key="7">
    <source>
        <dbReference type="SAM" id="Phobius"/>
    </source>
</evidence>
<dbReference type="Pfam" id="PF04039">
    <property type="entry name" value="MnhB"/>
    <property type="match status" value="1"/>
</dbReference>
<dbReference type="AlphaFoldDB" id="A0A6I6DGF4"/>
<feature type="domain" description="Na+/H+ antiporter MnhB subunit-related protein" evidence="8">
    <location>
        <begin position="7"/>
        <end position="129"/>
    </location>
</feature>
<feature type="transmembrane region" description="Helical" evidence="7">
    <location>
        <begin position="33"/>
        <end position="54"/>
    </location>
</feature>
<organism evidence="9 10">
    <name type="scientific">Candidatus Syntrophocurvum alkaliphilum</name>
    <dbReference type="NCBI Taxonomy" id="2293317"/>
    <lineage>
        <taxon>Bacteria</taxon>
        <taxon>Bacillati</taxon>
        <taxon>Bacillota</taxon>
        <taxon>Clostridia</taxon>
        <taxon>Eubacteriales</taxon>
        <taxon>Syntrophomonadaceae</taxon>
        <taxon>Candidatus Syntrophocurvum</taxon>
    </lineage>
</organism>
<evidence type="ECO:0000256" key="4">
    <source>
        <dbReference type="ARBA" id="ARBA00022692"/>
    </source>
</evidence>
<feature type="transmembrane region" description="Helical" evidence="7">
    <location>
        <begin position="113"/>
        <end position="133"/>
    </location>
</feature>
<name>A0A6I6DGF4_9FIRM</name>
<reference evidence="10" key="1">
    <citation type="journal article" date="2019" name="Microbiology">
        <title>Complete Genome Sequence of an Uncultured Bacterium of the Candidate Phylum Bipolaricaulota.</title>
        <authorList>
            <person name="Kadnikov V.V."/>
            <person name="Mardanov A.V."/>
            <person name="Beletsky A.V."/>
            <person name="Frank Y.A."/>
            <person name="Karnachuk O.V."/>
            <person name="Ravin N.V."/>
        </authorList>
    </citation>
    <scope>NUCLEOTIDE SEQUENCE [LARGE SCALE GENOMIC DNA]</scope>
</reference>
<keyword evidence="5 7" id="KW-1133">Transmembrane helix</keyword>
<keyword evidence="3" id="KW-1003">Cell membrane</keyword>
<sequence length="139" mass="15591">MNRNLFFNTVVRTILFIILVFSIYLFFAGHNNPGGGFIGGLMTSAAFVLLYICFDIETVEKIIPFNYVFLIVLGLLLATGTGIIGIFFGYPYLTQFFDYFELPILGQTELTTALLFDFGIYLVVIGTSLRIILDIAEDD</sequence>
<dbReference type="NCBIfam" id="NF009223">
    <property type="entry name" value="PRK12573.1"/>
    <property type="match status" value="1"/>
</dbReference>
<dbReference type="PANTHER" id="PTHR33932">
    <property type="entry name" value="NA(+)/H(+) ANTIPORTER SUBUNIT B"/>
    <property type="match status" value="1"/>
</dbReference>
<evidence type="ECO:0000256" key="6">
    <source>
        <dbReference type="ARBA" id="ARBA00023136"/>
    </source>
</evidence>
<keyword evidence="6 7" id="KW-0472">Membrane</keyword>
<evidence type="ECO:0000259" key="8">
    <source>
        <dbReference type="Pfam" id="PF04039"/>
    </source>
</evidence>
<proteinExistence type="inferred from homology"/>
<dbReference type="InterPro" id="IPR050622">
    <property type="entry name" value="CPA3_antiporter_subunitB"/>
</dbReference>
<gene>
    <name evidence="9" type="ORF">SYNTR_0830</name>
</gene>
<dbReference type="RefSeq" id="WP_156203324.1">
    <property type="nucleotide sequence ID" value="NZ_CP046457.1"/>
</dbReference>
<comment type="similarity">
    <text evidence="2">Belongs to the CPA3 antiporters (TC 2.A.63) subunit B family.</text>
</comment>
<dbReference type="Proteomes" id="UP000426444">
    <property type="component" value="Chromosome"/>
</dbReference>
<feature type="transmembrane region" description="Helical" evidence="7">
    <location>
        <begin position="5"/>
        <end position="27"/>
    </location>
</feature>
<accession>A0A6I6DGF4</accession>
<keyword evidence="10" id="KW-1185">Reference proteome</keyword>
<evidence type="ECO:0000256" key="1">
    <source>
        <dbReference type="ARBA" id="ARBA00004651"/>
    </source>
</evidence>
<evidence type="ECO:0000256" key="2">
    <source>
        <dbReference type="ARBA" id="ARBA00009425"/>
    </source>
</evidence>
<dbReference type="OrthoDB" id="9798859at2"/>
<dbReference type="GO" id="GO:0005886">
    <property type="term" value="C:plasma membrane"/>
    <property type="evidence" value="ECO:0007669"/>
    <property type="project" value="UniProtKB-SubCell"/>
</dbReference>
<feature type="transmembrane region" description="Helical" evidence="7">
    <location>
        <begin position="66"/>
        <end position="93"/>
    </location>
</feature>
<evidence type="ECO:0000313" key="9">
    <source>
        <dbReference type="EMBL" id="QGT99423.1"/>
    </source>
</evidence>